<dbReference type="InterPro" id="IPR006139">
    <property type="entry name" value="D-isomer_2_OHA_DH_cat_dom"/>
</dbReference>
<reference evidence="8 10" key="2">
    <citation type="submission" date="2018-08" db="EMBL/GenBank/DDBJ databases">
        <title>A genome reference for cultivated species of the human gut microbiota.</title>
        <authorList>
            <person name="Zou Y."/>
            <person name="Xue W."/>
            <person name="Luo G."/>
        </authorList>
    </citation>
    <scope>NUCLEOTIDE SEQUENCE [LARGE SCALE GENOMIC DNA]</scope>
    <source>
        <strain evidence="8 10">TF05-12AC</strain>
    </source>
</reference>
<dbReference type="Proteomes" id="UP000260828">
    <property type="component" value="Unassembled WGS sequence"/>
</dbReference>
<sequence length="322" mass="35419">MKKPKVVISDYYYESIAQEREIIRQAGGELFDYHCATEDEVISAAADCDALICQFAPITARVIRAMPRCKVIVRYAIGVDNIDLKAAEEQGVYVCNVPDYSIDEVSNHAIALLMDCVKKLTFLASQVKAGRSSYTVVKPLHRMQGSTLGLMGFGRIPRLVAQKMAGFGLKMIAYDPMLDQQAAQELGVTPVSFEQLLMDSDYLSIHCPLNESTRHIFNQEAFRLMKPTAVLVNTARGAVVDEQALIQALSDGQIAMAGLDVTEQEPVAADNPLLKLDNAVVTPHAAWYSEEAVASLQRKVAEEVARVLRGETPQNPVNHPKL</sequence>
<dbReference type="GeneID" id="72462975"/>
<dbReference type="SUPFAM" id="SSF52283">
    <property type="entry name" value="Formate/glycerate dehydrogenase catalytic domain-like"/>
    <property type="match status" value="1"/>
</dbReference>
<dbReference type="EC" id="1.1.1.29" evidence="7"/>
<dbReference type="GO" id="GO:0051287">
    <property type="term" value="F:NAD binding"/>
    <property type="evidence" value="ECO:0007669"/>
    <property type="project" value="InterPro"/>
</dbReference>
<dbReference type="Gene3D" id="3.40.50.720">
    <property type="entry name" value="NAD(P)-binding Rossmann-like Domain"/>
    <property type="match status" value="2"/>
</dbReference>
<proteinExistence type="inferred from homology"/>
<dbReference type="Pfam" id="PF00389">
    <property type="entry name" value="2-Hacid_dh"/>
    <property type="match status" value="1"/>
</dbReference>
<evidence type="ECO:0000313" key="7">
    <source>
        <dbReference type="EMBL" id="CUQ09133.1"/>
    </source>
</evidence>
<dbReference type="AlphaFoldDB" id="A0A174TGF9"/>
<dbReference type="PANTHER" id="PTHR43761">
    <property type="entry name" value="D-ISOMER SPECIFIC 2-HYDROXYACID DEHYDROGENASE FAMILY PROTEIN (AFU_ORTHOLOGUE AFUA_1G13630)"/>
    <property type="match status" value="1"/>
</dbReference>
<dbReference type="GO" id="GO:0003714">
    <property type="term" value="F:transcription corepressor activity"/>
    <property type="evidence" value="ECO:0007669"/>
    <property type="project" value="InterPro"/>
</dbReference>
<dbReference type="InterPro" id="IPR043322">
    <property type="entry name" value="CtBP"/>
</dbReference>
<feature type="domain" description="D-isomer specific 2-hydroxyacid dehydrogenase catalytic" evidence="5">
    <location>
        <begin position="17"/>
        <end position="318"/>
    </location>
</feature>
<evidence type="ECO:0000313" key="9">
    <source>
        <dbReference type="Proteomes" id="UP000095765"/>
    </source>
</evidence>
<keyword evidence="2 4" id="KW-0560">Oxidoreductase</keyword>
<accession>A0A174TGF9</accession>
<dbReference type="InterPro" id="IPR029753">
    <property type="entry name" value="D-isomer_DH_CS"/>
</dbReference>
<feature type="domain" description="D-isomer specific 2-hydroxyacid dehydrogenase NAD-binding" evidence="6">
    <location>
        <begin position="110"/>
        <end position="286"/>
    </location>
</feature>
<dbReference type="GO" id="GO:0008465">
    <property type="term" value="F:hydroxypyruvate reductase (NADH) activity"/>
    <property type="evidence" value="ECO:0007669"/>
    <property type="project" value="UniProtKB-EC"/>
</dbReference>
<evidence type="ECO:0000313" key="10">
    <source>
        <dbReference type="Proteomes" id="UP000260828"/>
    </source>
</evidence>
<name>A0A174TGF9_9FIRM</name>
<evidence type="ECO:0000259" key="6">
    <source>
        <dbReference type="Pfam" id="PF02826"/>
    </source>
</evidence>
<reference evidence="7 9" key="1">
    <citation type="submission" date="2015-09" db="EMBL/GenBank/DDBJ databases">
        <authorList>
            <consortium name="Pathogen Informatics"/>
        </authorList>
    </citation>
    <scope>NUCLEOTIDE SEQUENCE [LARGE SCALE GENOMIC DNA]</scope>
    <source>
        <strain evidence="7 9">2789STDY5834939</strain>
    </source>
</reference>
<dbReference type="PROSITE" id="PS00671">
    <property type="entry name" value="D_2_HYDROXYACID_DH_3"/>
    <property type="match status" value="1"/>
</dbReference>
<dbReference type="InterPro" id="IPR036291">
    <property type="entry name" value="NAD(P)-bd_dom_sf"/>
</dbReference>
<protein>
    <submittedName>
        <fullName evidence="8">C-terminal binding protein</fullName>
    </submittedName>
    <submittedName>
        <fullName evidence="7">Glycerate dehydrogenase</fullName>
        <ecNumber evidence="7">1.1.1.29</ecNumber>
    </submittedName>
</protein>
<dbReference type="RefSeq" id="WP_006873680.1">
    <property type="nucleotide sequence ID" value="NZ_CABIWA010000010.1"/>
</dbReference>
<dbReference type="CDD" id="cd05299">
    <property type="entry name" value="CtBP_dh"/>
    <property type="match status" value="1"/>
</dbReference>
<dbReference type="PANTHER" id="PTHR43761:SF1">
    <property type="entry name" value="D-ISOMER SPECIFIC 2-HYDROXYACID DEHYDROGENASE CATALYTIC DOMAIN-CONTAINING PROTEIN-RELATED"/>
    <property type="match status" value="1"/>
</dbReference>
<evidence type="ECO:0000259" key="5">
    <source>
        <dbReference type="Pfam" id="PF00389"/>
    </source>
</evidence>
<dbReference type="OrthoDB" id="9805416at2"/>
<dbReference type="EMBL" id="CZBE01000025">
    <property type="protein sequence ID" value="CUQ09133.1"/>
    <property type="molecule type" value="Genomic_DNA"/>
</dbReference>
<dbReference type="EMBL" id="QVME01000003">
    <property type="protein sequence ID" value="RGE68365.1"/>
    <property type="molecule type" value="Genomic_DNA"/>
</dbReference>
<organism evidence="7 9">
    <name type="scientific">Anaerotruncus colihominis</name>
    <dbReference type="NCBI Taxonomy" id="169435"/>
    <lineage>
        <taxon>Bacteria</taxon>
        <taxon>Bacillati</taxon>
        <taxon>Bacillota</taxon>
        <taxon>Clostridia</taxon>
        <taxon>Eubacteriales</taxon>
        <taxon>Oscillospiraceae</taxon>
        <taxon>Anaerotruncus</taxon>
    </lineage>
</organism>
<dbReference type="SUPFAM" id="SSF51735">
    <property type="entry name" value="NAD(P)-binding Rossmann-fold domains"/>
    <property type="match status" value="1"/>
</dbReference>
<evidence type="ECO:0000313" key="8">
    <source>
        <dbReference type="EMBL" id="RGE68365.1"/>
    </source>
</evidence>
<dbReference type="InterPro" id="IPR050418">
    <property type="entry name" value="D-iso_2-hydroxyacid_DH_PdxB"/>
</dbReference>
<evidence type="ECO:0000256" key="1">
    <source>
        <dbReference type="ARBA" id="ARBA00005854"/>
    </source>
</evidence>
<evidence type="ECO:0000256" key="3">
    <source>
        <dbReference type="ARBA" id="ARBA00023027"/>
    </source>
</evidence>
<dbReference type="Pfam" id="PF02826">
    <property type="entry name" value="2-Hacid_dh_C"/>
    <property type="match status" value="1"/>
</dbReference>
<dbReference type="Proteomes" id="UP000095765">
    <property type="component" value="Unassembled WGS sequence"/>
</dbReference>
<evidence type="ECO:0000256" key="2">
    <source>
        <dbReference type="ARBA" id="ARBA00023002"/>
    </source>
</evidence>
<dbReference type="FunFam" id="3.40.50.720:FF:000203">
    <property type="entry name" value="D-3-phosphoglycerate dehydrogenase (SerA)"/>
    <property type="match status" value="1"/>
</dbReference>
<evidence type="ECO:0000256" key="4">
    <source>
        <dbReference type="RuleBase" id="RU003719"/>
    </source>
</evidence>
<keyword evidence="3" id="KW-0520">NAD</keyword>
<comment type="similarity">
    <text evidence="1 4">Belongs to the D-isomer specific 2-hydroxyacid dehydrogenase family.</text>
</comment>
<dbReference type="InterPro" id="IPR006140">
    <property type="entry name" value="D-isomer_DH_NAD-bd"/>
</dbReference>
<gene>
    <name evidence="7" type="primary">hprA_3</name>
    <name evidence="8" type="ORF">DXC40_08520</name>
    <name evidence="7" type="ORF">ERS852551_03078</name>
</gene>